<evidence type="ECO:0000256" key="17">
    <source>
        <dbReference type="ARBA" id="ARBA00023014"/>
    </source>
</evidence>
<keyword evidence="20" id="KW-0511">Multifunctional enzyme</keyword>
<dbReference type="Pfam" id="PF13086">
    <property type="entry name" value="AAA_11"/>
    <property type="match status" value="1"/>
</dbReference>
<keyword evidence="11" id="KW-0547">Nucleotide-binding</keyword>
<keyword evidence="16" id="KW-0408">Iron</keyword>
<comment type="catalytic activity">
    <reaction evidence="22">
        <text>ATP + H2O = ADP + phosphate + H(+)</text>
        <dbReference type="Rhea" id="RHEA:13065"/>
        <dbReference type="ChEBI" id="CHEBI:15377"/>
        <dbReference type="ChEBI" id="CHEBI:15378"/>
        <dbReference type="ChEBI" id="CHEBI:30616"/>
        <dbReference type="ChEBI" id="CHEBI:43474"/>
        <dbReference type="ChEBI" id="CHEBI:456216"/>
        <dbReference type="EC" id="3.6.4.12"/>
    </reaction>
</comment>
<evidence type="ECO:0000256" key="2">
    <source>
        <dbReference type="ARBA" id="ARBA00004123"/>
    </source>
</evidence>
<dbReference type="Pfam" id="PF08696">
    <property type="entry name" value="Dna2"/>
    <property type="match status" value="1"/>
</dbReference>
<dbReference type="CDD" id="cd22318">
    <property type="entry name" value="DNA2_N-like"/>
    <property type="match status" value="1"/>
</dbReference>
<dbReference type="AlphaFoldDB" id="A0A5J5ECA7"/>
<gene>
    <name evidence="27" type="ORF">FN846DRAFT_556625</name>
</gene>
<evidence type="ECO:0000256" key="19">
    <source>
        <dbReference type="ARBA" id="ARBA00023242"/>
    </source>
</evidence>
<dbReference type="GO" id="GO:0046872">
    <property type="term" value="F:metal ion binding"/>
    <property type="evidence" value="ECO:0007669"/>
    <property type="project" value="UniProtKB-KW"/>
</dbReference>
<keyword evidence="8" id="KW-0235">DNA replication</keyword>
<dbReference type="InParanoid" id="A0A5J5ECA7"/>
<evidence type="ECO:0000256" key="9">
    <source>
        <dbReference type="ARBA" id="ARBA00022722"/>
    </source>
</evidence>
<dbReference type="InterPro" id="IPR027417">
    <property type="entry name" value="P-loop_NTPase"/>
</dbReference>
<evidence type="ECO:0000256" key="7">
    <source>
        <dbReference type="ARBA" id="ARBA00022485"/>
    </source>
</evidence>
<dbReference type="Pfam" id="PF01930">
    <property type="entry name" value="Cas_Cas4"/>
    <property type="match status" value="1"/>
</dbReference>
<dbReference type="Proteomes" id="UP000326924">
    <property type="component" value="Unassembled WGS sequence"/>
</dbReference>
<dbReference type="GO" id="GO:0016787">
    <property type="term" value="F:hydrolase activity"/>
    <property type="evidence" value="ECO:0007669"/>
    <property type="project" value="UniProtKB-KW"/>
</dbReference>
<feature type="domain" description="DNA replication factor Dna2 N-terminal" evidence="24">
    <location>
        <begin position="1"/>
        <end position="119"/>
    </location>
</feature>
<evidence type="ECO:0000256" key="13">
    <source>
        <dbReference type="ARBA" id="ARBA00022801"/>
    </source>
</evidence>
<evidence type="ECO:0000313" key="27">
    <source>
        <dbReference type="EMBL" id="KAA8893185.1"/>
    </source>
</evidence>
<keyword evidence="10" id="KW-0479">Metal-binding</keyword>
<dbReference type="InterPro" id="IPR022765">
    <property type="entry name" value="Dna2/Cas4_DUF83"/>
</dbReference>
<evidence type="ECO:0000256" key="18">
    <source>
        <dbReference type="ARBA" id="ARBA00023128"/>
    </source>
</evidence>
<evidence type="ECO:0000256" key="11">
    <source>
        <dbReference type="ARBA" id="ARBA00022741"/>
    </source>
</evidence>
<dbReference type="EMBL" id="VXIS01000484">
    <property type="protein sequence ID" value="KAA8893185.1"/>
    <property type="molecule type" value="Genomic_DNA"/>
</dbReference>
<evidence type="ECO:0000256" key="16">
    <source>
        <dbReference type="ARBA" id="ARBA00023004"/>
    </source>
</evidence>
<dbReference type="InterPro" id="IPR014808">
    <property type="entry name" value="DNA_replication_fac_Dna2_N"/>
</dbReference>
<evidence type="ECO:0000259" key="26">
    <source>
        <dbReference type="Pfam" id="PF21123"/>
    </source>
</evidence>
<evidence type="ECO:0000313" key="28">
    <source>
        <dbReference type="Proteomes" id="UP000326924"/>
    </source>
</evidence>
<comment type="cofactor">
    <cofactor evidence="1">
        <name>[4Fe-4S] cluster</name>
        <dbReference type="ChEBI" id="CHEBI:49883"/>
    </cofactor>
</comment>
<dbReference type="InterPro" id="IPR051827">
    <property type="entry name" value="Cas4_exonuclease"/>
</dbReference>
<keyword evidence="12" id="KW-0255">Endonuclease</keyword>
<comment type="subcellular location">
    <subcellularLocation>
        <location evidence="3">Mitochondrion</location>
    </subcellularLocation>
    <subcellularLocation>
        <location evidence="2">Nucleus</location>
    </subcellularLocation>
</comment>
<keyword evidence="15" id="KW-0067">ATP-binding</keyword>
<feature type="domain" description="DUF83" evidence="23">
    <location>
        <begin position="135"/>
        <end position="236"/>
    </location>
</feature>
<dbReference type="EC" id="3.6.4.12" evidence="5"/>
<keyword evidence="13" id="KW-0378">Hydrolase</keyword>
<feature type="domain" description="DNA2/NAM7 helicase helicase" evidence="25">
    <location>
        <begin position="486"/>
        <end position="563"/>
    </location>
</feature>
<dbReference type="GO" id="GO:0051539">
    <property type="term" value="F:4 iron, 4 sulfur cluster binding"/>
    <property type="evidence" value="ECO:0007669"/>
    <property type="project" value="UniProtKB-KW"/>
</dbReference>
<evidence type="ECO:0000259" key="25">
    <source>
        <dbReference type="Pfam" id="PF13086"/>
    </source>
</evidence>
<dbReference type="SUPFAM" id="SSF52540">
    <property type="entry name" value="P-loop containing nucleoside triphosphate hydrolases"/>
    <property type="match status" value="1"/>
</dbReference>
<accession>A0A5J5ECA7</accession>
<reference evidence="27 28" key="1">
    <citation type="submission" date="2019-09" db="EMBL/GenBank/DDBJ databases">
        <title>Draft genome of the ectomycorrhizal ascomycete Sphaerosporella brunnea.</title>
        <authorList>
            <consortium name="DOE Joint Genome Institute"/>
            <person name="Benucci G.M."/>
            <person name="Marozzi G."/>
            <person name="Antonielli L."/>
            <person name="Sanchez S."/>
            <person name="Marco P."/>
            <person name="Wang X."/>
            <person name="Falini L.B."/>
            <person name="Barry K."/>
            <person name="Haridas S."/>
            <person name="Lipzen A."/>
            <person name="Labutti K."/>
            <person name="Grigoriev I.V."/>
            <person name="Murat C."/>
            <person name="Martin F."/>
            <person name="Albertini E."/>
            <person name="Donnini D."/>
            <person name="Bonito G."/>
        </authorList>
    </citation>
    <scope>NUCLEOTIDE SEQUENCE [LARGE SCALE GENOMIC DNA]</scope>
    <source>
        <strain evidence="27 28">Sb_GMNB300</strain>
    </source>
</reference>
<evidence type="ECO:0000256" key="6">
    <source>
        <dbReference type="ARBA" id="ARBA00021516"/>
    </source>
</evidence>
<evidence type="ECO:0000256" key="8">
    <source>
        <dbReference type="ARBA" id="ARBA00022705"/>
    </source>
</evidence>
<dbReference type="Gene3D" id="3.40.50.300">
    <property type="entry name" value="P-loop containing nucleotide triphosphate hydrolases"/>
    <property type="match status" value="1"/>
</dbReference>
<evidence type="ECO:0000256" key="14">
    <source>
        <dbReference type="ARBA" id="ARBA00022806"/>
    </source>
</evidence>
<dbReference type="OrthoDB" id="6513042at2759"/>
<evidence type="ECO:0000256" key="12">
    <source>
        <dbReference type="ARBA" id="ARBA00022759"/>
    </source>
</evidence>
<keyword evidence="14" id="KW-0347">Helicase</keyword>
<evidence type="ECO:0000256" key="1">
    <source>
        <dbReference type="ARBA" id="ARBA00001966"/>
    </source>
</evidence>
<evidence type="ECO:0000256" key="15">
    <source>
        <dbReference type="ARBA" id="ARBA00022840"/>
    </source>
</evidence>
<proteinExistence type="inferred from homology"/>
<comment type="caution">
    <text evidence="27">The sequence shown here is derived from an EMBL/GenBank/DDBJ whole genome shotgun (WGS) entry which is preliminary data.</text>
</comment>
<evidence type="ECO:0000256" key="21">
    <source>
        <dbReference type="ARBA" id="ARBA00032548"/>
    </source>
</evidence>
<keyword evidence="17" id="KW-0411">Iron-sulfur</keyword>
<dbReference type="GO" id="GO:0005739">
    <property type="term" value="C:mitochondrion"/>
    <property type="evidence" value="ECO:0007669"/>
    <property type="project" value="UniProtKB-SubCell"/>
</dbReference>
<dbReference type="PANTHER" id="PTHR36531">
    <property type="entry name" value="CRISPR-ASSOCIATED EXONUCLEASE CAS4"/>
    <property type="match status" value="1"/>
</dbReference>
<evidence type="ECO:0000259" key="23">
    <source>
        <dbReference type="Pfam" id="PF01930"/>
    </source>
</evidence>
<evidence type="ECO:0000259" key="24">
    <source>
        <dbReference type="Pfam" id="PF08696"/>
    </source>
</evidence>
<sequence length="578" mass="65743">MVYGNVLHALLQAALEQHDFSTQNLRFHTDRILIDNIESLYFLREELNTAGAYVESKVPLLQEWANIFISSKPNAKATVKDHRGKESPIIAINKLLDIEERIWSPLYGLKGNIDATVQAIVIEPKAGRSSSGSSEKTLTVPLELKTGRSEAMEHRAQTMLYTLLMSDRYDINVSGGLLYYLETNEMIRVPAIRNELRELIIKRNHVASFILSRESLPHMLQDPHACSRCYAKISCFVCHKLLEDGDANSSGVHETFQDETSHLNEKHKAFFKHWDTLLSKEEKDTVKLRRELWSMTSPEREAAGRCFGKLVIVPEFIAVDQSNPKINRYTYSFRKAAPPADFSFLESQINEGDPVVVSDEKGHIALAIGYVFQISKTEITLQVDRRLHNARRRQKDFDEESHQVFDGIELPATYQCEPHSSPHVTETILFRIDRDEFSNGMAKIRNNLIQLMSKEAGKHRRLIVDLETPEFKEHPAAYQLDCVSTLNEDQKRAINTVMSARDYALVLGMPGTGKTTTLSHIIRALVSQGKSVLLTSYTHTAVDNILLKMKDEKFGVLRLGNRSKVPLTPRKSIRPYRC</sequence>
<dbReference type="GO" id="GO:0004519">
    <property type="term" value="F:endonuclease activity"/>
    <property type="evidence" value="ECO:0007669"/>
    <property type="project" value="UniProtKB-KW"/>
</dbReference>
<evidence type="ECO:0000256" key="20">
    <source>
        <dbReference type="ARBA" id="ARBA00023268"/>
    </source>
</evidence>
<dbReference type="InterPro" id="IPR048459">
    <property type="entry name" value="DNA2_Rift"/>
</dbReference>
<dbReference type="GO" id="GO:0005634">
    <property type="term" value="C:nucleus"/>
    <property type="evidence" value="ECO:0007669"/>
    <property type="project" value="UniProtKB-SubCell"/>
</dbReference>
<dbReference type="Gene3D" id="3.90.320.10">
    <property type="match status" value="1"/>
</dbReference>
<name>A0A5J5ECA7_9PEZI</name>
<evidence type="ECO:0000256" key="4">
    <source>
        <dbReference type="ARBA" id="ARBA00007913"/>
    </source>
</evidence>
<evidence type="ECO:0000256" key="5">
    <source>
        <dbReference type="ARBA" id="ARBA00012551"/>
    </source>
</evidence>
<dbReference type="Pfam" id="PF21123">
    <property type="entry name" value="Dna2_Rift"/>
    <property type="match status" value="1"/>
</dbReference>
<dbReference type="GO" id="GO:0006260">
    <property type="term" value="P:DNA replication"/>
    <property type="evidence" value="ECO:0007669"/>
    <property type="project" value="UniProtKB-KW"/>
</dbReference>
<dbReference type="GO" id="GO:0005524">
    <property type="term" value="F:ATP binding"/>
    <property type="evidence" value="ECO:0007669"/>
    <property type="project" value="UniProtKB-KW"/>
</dbReference>
<keyword evidence="18" id="KW-0496">Mitochondrion</keyword>
<feature type="domain" description="DNA2 rift barrel" evidence="26">
    <location>
        <begin position="298"/>
        <end position="389"/>
    </location>
</feature>
<keyword evidence="9" id="KW-0540">Nuclease</keyword>
<organism evidence="27 28">
    <name type="scientific">Sphaerosporella brunnea</name>
    <dbReference type="NCBI Taxonomy" id="1250544"/>
    <lineage>
        <taxon>Eukaryota</taxon>
        <taxon>Fungi</taxon>
        <taxon>Dikarya</taxon>
        <taxon>Ascomycota</taxon>
        <taxon>Pezizomycotina</taxon>
        <taxon>Pezizomycetes</taxon>
        <taxon>Pezizales</taxon>
        <taxon>Pyronemataceae</taxon>
        <taxon>Sphaerosporella</taxon>
    </lineage>
</organism>
<comment type="similarity">
    <text evidence="4">Belongs to the DNA2/NAM7 helicase family.</text>
</comment>
<protein>
    <recommendedName>
        <fullName evidence="6">DNA replication ATP-dependent helicase/nuclease DNA2</fullName>
        <ecNumber evidence="5">3.6.4.12</ecNumber>
    </recommendedName>
    <alternativeName>
        <fullName evidence="21">DNA replication ATP-dependent helicase-like homolog</fullName>
    </alternativeName>
</protein>
<evidence type="ECO:0000256" key="22">
    <source>
        <dbReference type="ARBA" id="ARBA00047995"/>
    </source>
</evidence>
<evidence type="ECO:0000256" key="10">
    <source>
        <dbReference type="ARBA" id="ARBA00022723"/>
    </source>
</evidence>
<dbReference type="InterPro" id="IPR011604">
    <property type="entry name" value="PDDEXK-like_dom_sf"/>
</dbReference>
<dbReference type="InterPro" id="IPR041677">
    <property type="entry name" value="DNA2/NAM7_AAA_11"/>
</dbReference>
<dbReference type="PANTHER" id="PTHR36531:SF6">
    <property type="entry name" value="DNA REPLICATION ATP-DEPENDENT HELICASE_NUCLEASE DNA2"/>
    <property type="match status" value="1"/>
</dbReference>
<dbReference type="GO" id="GO:0003678">
    <property type="term" value="F:DNA helicase activity"/>
    <property type="evidence" value="ECO:0007669"/>
    <property type="project" value="UniProtKB-EC"/>
</dbReference>
<keyword evidence="7" id="KW-0004">4Fe-4S</keyword>
<keyword evidence="19" id="KW-0539">Nucleus</keyword>
<evidence type="ECO:0000256" key="3">
    <source>
        <dbReference type="ARBA" id="ARBA00004173"/>
    </source>
</evidence>
<keyword evidence="28" id="KW-1185">Reference proteome</keyword>